<keyword evidence="1" id="KW-0472">Membrane</keyword>
<feature type="transmembrane region" description="Helical" evidence="1">
    <location>
        <begin position="52"/>
        <end position="73"/>
    </location>
</feature>
<keyword evidence="1" id="KW-1133">Transmembrane helix</keyword>
<gene>
    <name evidence="2" type="ORF">E2C01_000172</name>
</gene>
<evidence type="ECO:0000256" key="1">
    <source>
        <dbReference type="SAM" id="Phobius"/>
    </source>
</evidence>
<reference evidence="2 3" key="1">
    <citation type="submission" date="2019-05" db="EMBL/GenBank/DDBJ databases">
        <title>Another draft genome of Portunus trituberculatus and its Hox gene families provides insights of decapod evolution.</title>
        <authorList>
            <person name="Jeong J.-H."/>
            <person name="Song I."/>
            <person name="Kim S."/>
            <person name="Choi T."/>
            <person name="Kim D."/>
            <person name="Ryu S."/>
            <person name="Kim W."/>
        </authorList>
    </citation>
    <scope>NUCLEOTIDE SEQUENCE [LARGE SCALE GENOMIC DNA]</scope>
    <source>
        <tissue evidence="2">Muscle</tissue>
    </source>
</reference>
<comment type="caution">
    <text evidence="2">The sequence shown here is derived from an EMBL/GenBank/DDBJ whole genome shotgun (WGS) entry which is preliminary data.</text>
</comment>
<name>A0A5B7CEF5_PORTR</name>
<accession>A0A5B7CEF5</accession>
<evidence type="ECO:0000313" key="3">
    <source>
        <dbReference type="Proteomes" id="UP000324222"/>
    </source>
</evidence>
<dbReference type="Proteomes" id="UP000324222">
    <property type="component" value="Unassembled WGS sequence"/>
</dbReference>
<evidence type="ECO:0000313" key="2">
    <source>
        <dbReference type="EMBL" id="MPC07608.1"/>
    </source>
</evidence>
<keyword evidence="1" id="KW-0812">Transmembrane</keyword>
<proteinExistence type="predicted"/>
<organism evidence="2 3">
    <name type="scientific">Portunus trituberculatus</name>
    <name type="common">Swimming crab</name>
    <name type="synonym">Neptunus trituberculatus</name>
    <dbReference type="NCBI Taxonomy" id="210409"/>
    <lineage>
        <taxon>Eukaryota</taxon>
        <taxon>Metazoa</taxon>
        <taxon>Ecdysozoa</taxon>
        <taxon>Arthropoda</taxon>
        <taxon>Crustacea</taxon>
        <taxon>Multicrustacea</taxon>
        <taxon>Malacostraca</taxon>
        <taxon>Eumalacostraca</taxon>
        <taxon>Eucarida</taxon>
        <taxon>Decapoda</taxon>
        <taxon>Pleocyemata</taxon>
        <taxon>Brachyura</taxon>
        <taxon>Eubrachyura</taxon>
        <taxon>Portunoidea</taxon>
        <taxon>Portunidae</taxon>
        <taxon>Portuninae</taxon>
        <taxon>Portunus</taxon>
    </lineage>
</organism>
<dbReference type="EMBL" id="VSRR010000004">
    <property type="protein sequence ID" value="MPC07608.1"/>
    <property type="molecule type" value="Genomic_DNA"/>
</dbReference>
<dbReference type="AlphaFoldDB" id="A0A5B7CEF5"/>
<protein>
    <submittedName>
        <fullName evidence="2">Uncharacterized protein</fullName>
    </submittedName>
</protein>
<sequence length="87" mass="10130">MQAALRTIWTSLPWISQFTTIQDDRRDSPKKFILCSYVPHSMLMVGINLRPFLLPFLLSVILHHHNIIVLVILPTKRHLGCDIQWAI</sequence>
<keyword evidence="3" id="KW-1185">Reference proteome</keyword>